<evidence type="ECO:0000313" key="2">
    <source>
        <dbReference type="Proteomes" id="UP000306147"/>
    </source>
</evidence>
<dbReference type="EMBL" id="SRXT01000005">
    <property type="protein sequence ID" value="TGX52564.1"/>
    <property type="molecule type" value="Genomic_DNA"/>
</dbReference>
<dbReference type="OrthoDB" id="9909188at2"/>
<accession>A0A4S1X8N7</accession>
<proteinExistence type="predicted"/>
<organism evidence="1 2">
    <name type="scientific">Sphingomonas gei</name>
    <dbReference type="NCBI Taxonomy" id="1395960"/>
    <lineage>
        <taxon>Bacteria</taxon>
        <taxon>Pseudomonadati</taxon>
        <taxon>Pseudomonadota</taxon>
        <taxon>Alphaproteobacteria</taxon>
        <taxon>Sphingomonadales</taxon>
        <taxon>Sphingomonadaceae</taxon>
        <taxon>Sphingomonas</taxon>
    </lineage>
</organism>
<dbReference type="Proteomes" id="UP000306147">
    <property type="component" value="Unassembled WGS sequence"/>
</dbReference>
<name>A0A4S1X8N7_9SPHN</name>
<reference evidence="1 2" key="1">
    <citation type="submission" date="2019-04" db="EMBL/GenBank/DDBJ databases">
        <title>Sphingomonas psychrotolerans sp. nov., isolated from soil in the Tianshan Mountains, Xinjiang, China.</title>
        <authorList>
            <person name="Luo Y."/>
            <person name="Sheng H."/>
        </authorList>
    </citation>
    <scope>NUCLEOTIDE SEQUENCE [LARGE SCALE GENOMIC DNA]</scope>
    <source>
        <strain evidence="1 2">ZFGT-11</strain>
    </source>
</reference>
<sequence length="95" mass="10848">MPGDFWADMLIDLDAKGKPLRCRIAKGNLKNELGFWFCNAMMKDGEYEPVLQDGVAVTGTVKRQMRMPGKRRRDADAAARKRYLAAHPEEKACYR</sequence>
<dbReference type="AlphaFoldDB" id="A0A4S1X8N7"/>
<protein>
    <submittedName>
        <fullName evidence="1">Uncharacterized protein</fullName>
    </submittedName>
</protein>
<evidence type="ECO:0000313" key="1">
    <source>
        <dbReference type="EMBL" id="TGX52564.1"/>
    </source>
</evidence>
<keyword evidence="2" id="KW-1185">Reference proteome</keyword>
<comment type="caution">
    <text evidence="1">The sequence shown here is derived from an EMBL/GenBank/DDBJ whole genome shotgun (WGS) entry which is preliminary data.</text>
</comment>
<gene>
    <name evidence="1" type="ORF">E5A73_12970</name>
</gene>